<dbReference type="PANTHER" id="PTHR36007">
    <property type="entry name" value="TRANSPORT PROTEIN-RELATED"/>
    <property type="match status" value="1"/>
</dbReference>
<dbReference type="Pfam" id="PF06695">
    <property type="entry name" value="Sm_multidrug_ex"/>
    <property type="match status" value="1"/>
</dbReference>
<feature type="transmembrane region" description="Helical" evidence="1">
    <location>
        <begin position="98"/>
        <end position="124"/>
    </location>
</feature>
<keyword evidence="1" id="KW-0472">Membrane</keyword>
<evidence type="ECO:0000313" key="2">
    <source>
        <dbReference type="EMBL" id="MEQ2521460.1"/>
    </source>
</evidence>
<name>A0ABV1GI30_9FIRM</name>
<keyword evidence="1" id="KW-0812">Transmembrane</keyword>
<dbReference type="EMBL" id="JBBMFA010000109">
    <property type="protein sequence ID" value="MEQ2521460.1"/>
    <property type="molecule type" value="Genomic_DNA"/>
</dbReference>
<dbReference type="RefSeq" id="WP_349216910.1">
    <property type="nucleotide sequence ID" value="NZ_JBBMFA010000109.1"/>
</dbReference>
<evidence type="ECO:0000256" key="1">
    <source>
        <dbReference type="SAM" id="Phobius"/>
    </source>
</evidence>
<keyword evidence="1" id="KW-1133">Transmembrane helix</keyword>
<protein>
    <submittedName>
        <fullName evidence="2">Small multi-drug export protein</fullName>
    </submittedName>
</protein>
<evidence type="ECO:0000313" key="3">
    <source>
        <dbReference type="Proteomes" id="UP001477672"/>
    </source>
</evidence>
<reference evidence="2 3" key="1">
    <citation type="submission" date="2024-03" db="EMBL/GenBank/DDBJ databases">
        <title>Human intestinal bacterial collection.</title>
        <authorList>
            <person name="Pauvert C."/>
            <person name="Hitch T.C.A."/>
            <person name="Clavel T."/>
        </authorList>
    </citation>
    <scope>NUCLEOTIDE SEQUENCE [LARGE SCALE GENOMIC DNA]</scope>
    <source>
        <strain evidence="2 3">CLA-JM-H11</strain>
    </source>
</reference>
<dbReference type="InterPro" id="IPR009577">
    <property type="entry name" value="Sm_multidrug_ex"/>
</dbReference>
<organism evidence="2 3">
    <name type="scientific">Ruthenibacterium intestinale</name>
    <dbReference type="NCBI Taxonomy" id="3133163"/>
    <lineage>
        <taxon>Bacteria</taxon>
        <taxon>Bacillati</taxon>
        <taxon>Bacillota</taxon>
        <taxon>Clostridia</taxon>
        <taxon>Eubacteriales</taxon>
        <taxon>Oscillospiraceae</taxon>
        <taxon>Ruthenibacterium</taxon>
    </lineage>
</organism>
<proteinExistence type="predicted"/>
<gene>
    <name evidence="2" type="ORF">WMO24_13635</name>
</gene>
<dbReference type="PANTHER" id="PTHR36007:SF2">
    <property type="entry name" value="TRANSPORT PROTEIN-RELATED"/>
    <property type="match status" value="1"/>
</dbReference>
<dbReference type="Proteomes" id="UP001477672">
    <property type="component" value="Unassembled WGS sequence"/>
</dbReference>
<sequence>MIALLKKYFWVLFVSMAPIVELRGAVPIGVGMGLPLVPTYLVAVLGNMLPVPIILLFAKRVLLWCTTWPGALGRFFTKIYEKGVKAGDKMQEKAGRGIYWALYLFVAIPLPGTGAWTGCLAATLLDLKFWPSVAAVLGGVMTAGLIMLLGSMGLFGALSFLF</sequence>
<feature type="transmembrane region" description="Helical" evidence="1">
    <location>
        <begin position="40"/>
        <end position="58"/>
    </location>
</feature>
<keyword evidence="3" id="KW-1185">Reference proteome</keyword>
<comment type="caution">
    <text evidence="2">The sequence shown here is derived from an EMBL/GenBank/DDBJ whole genome shotgun (WGS) entry which is preliminary data.</text>
</comment>
<feature type="transmembrane region" description="Helical" evidence="1">
    <location>
        <begin position="136"/>
        <end position="161"/>
    </location>
</feature>
<accession>A0ABV1GI30</accession>